<organism evidence="3 4">
    <name type="scientific">Elysia crispata</name>
    <name type="common">lettuce slug</name>
    <dbReference type="NCBI Taxonomy" id="231223"/>
    <lineage>
        <taxon>Eukaryota</taxon>
        <taxon>Metazoa</taxon>
        <taxon>Spiralia</taxon>
        <taxon>Lophotrochozoa</taxon>
        <taxon>Mollusca</taxon>
        <taxon>Gastropoda</taxon>
        <taxon>Heterobranchia</taxon>
        <taxon>Euthyneura</taxon>
        <taxon>Panpulmonata</taxon>
        <taxon>Sacoglossa</taxon>
        <taxon>Placobranchoidea</taxon>
        <taxon>Plakobranchidae</taxon>
        <taxon>Elysia</taxon>
    </lineage>
</organism>
<evidence type="ECO:0000256" key="1">
    <source>
        <dbReference type="ARBA" id="ARBA00023268"/>
    </source>
</evidence>
<dbReference type="SUPFAM" id="SSF56672">
    <property type="entry name" value="DNA/RNA polymerases"/>
    <property type="match status" value="1"/>
</dbReference>
<dbReference type="CDD" id="cd09274">
    <property type="entry name" value="RNase_HI_RT_Ty3"/>
    <property type="match status" value="1"/>
</dbReference>
<dbReference type="InterPro" id="IPR043128">
    <property type="entry name" value="Rev_trsase/Diguanyl_cyclase"/>
</dbReference>
<reference evidence="3" key="1">
    <citation type="journal article" date="2023" name="G3 (Bethesda)">
        <title>A reference genome for the long-term kleptoplast-retaining sea slug Elysia crispata morphotype clarki.</title>
        <authorList>
            <person name="Eastman K.E."/>
            <person name="Pendleton A.L."/>
            <person name="Shaikh M.A."/>
            <person name="Suttiyut T."/>
            <person name="Ogas R."/>
            <person name="Tomko P."/>
            <person name="Gavelis G."/>
            <person name="Widhalm J.R."/>
            <person name="Wisecaver J.H."/>
        </authorList>
    </citation>
    <scope>NUCLEOTIDE SEQUENCE</scope>
    <source>
        <strain evidence="3">ECLA1</strain>
    </source>
</reference>
<feature type="domain" description="Reverse transcriptase" evidence="2">
    <location>
        <begin position="1"/>
        <end position="62"/>
    </location>
</feature>
<dbReference type="Gene3D" id="3.30.70.270">
    <property type="match status" value="2"/>
</dbReference>
<dbReference type="PANTHER" id="PTHR37984:SF5">
    <property type="entry name" value="PROTEIN NYNRIN-LIKE"/>
    <property type="match status" value="1"/>
</dbReference>
<dbReference type="PANTHER" id="PTHR37984">
    <property type="entry name" value="PROTEIN CBG26694"/>
    <property type="match status" value="1"/>
</dbReference>
<dbReference type="InterPro" id="IPR041577">
    <property type="entry name" value="RT_RNaseH_2"/>
</dbReference>
<dbReference type="Proteomes" id="UP001283361">
    <property type="component" value="Unassembled WGS sequence"/>
</dbReference>
<dbReference type="AlphaFoldDB" id="A0AAE0YKV4"/>
<evidence type="ECO:0000313" key="3">
    <source>
        <dbReference type="EMBL" id="KAK3748785.1"/>
    </source>
</evidence>
<name>A0AAE0YKV4_9GAST</name>
<keyword evidence="1" id="KW-0511">Multifunctional enzyme</keyword>
<dbReference type="InterPro" id="IPR043502">
    <property type="entry name" value="DNA/RNA_pol_sf"/>
</dbReference>
<comment type="caution">
    <text evidence="3">The sequence shown here is derived from an EMBL/GenBank/DDBJ whole genome shotgun (WGS) entry which is preliminary data.</text>
</comment>
<dbReference type="EMBL" id="JAWDGP010005988">
    <property type="protein sequence ID" value="KAK3748785.1"/>
    <property type="molecule type" value="Genomic_DNA"/>
</dbReference>
<accession>A0AAE0YKV4</accession>
<dbReference type="InterPro" id="IPR000477">
    <property type="entry name" value="RT_dom"/>
</dbReference>
<proteinExistence type="predicted"/>
<dbReference type="PROSITE" id="PS50878">
    <property type="entry name" value="RT_POL"/>
    <property type="match status" value="1"/>
</dbReference>
<dbReference type="FunFam" id="3.30.70.270:FF:000026">
    <property type="entry name" value="Transposon Ty3-G Gag-Pol polyprotein"/>
    <property type="match status" value="1"/>
</dbReference>
<dbReference type="GO" id="GO:0003824">
    <property type="term" value="F:catalytic activity"/>
    <property type="evidence" value="ECO:0007669"/>
    <property type="project" value="UniProtKB-KW"/>
</dbReference>
<dbReference type="Pfam" id="PF17919">
    <property type="entry name" value="RT_RNaseH_2"/>
    <property type="match status" value="1"/>
</dbReference>
<dbReference type="Pfam" id="PF00078">
    <property type="entry name" value="RVT_1"/>
    <property type="match status" value="1"/>
</dbReference>
<dbReference type="InterPro" id="IPR050951">
    <property type="entry name" value="Retrovirus_Pol_polyprotein"/>
</dbReference>
<sequence>MMINPRHIVCYFDDILVFSDDEKNHAKGLEETKNRLCNIGLKINEETCSFFFKEIDFLGFFISENGVRIDPNKIAAIKNMSAPTNIKEIQRFCGMVHFLGRHLKGLSTVLRPISQLLEKDTAWYWAPQQQKAFETVKEMLTTAPTLAIYNPEKPTVVSSDASSYGLGGVLMKQHNDGSWRPIAYCSRTLTPAERRYAQIKKECLAAVWSCERFDRYLVGLPSFTIETDHKPLVLLINTRPLTNTPIRCQRMLMRLARFNANAVYMSGKNLHVTDTLSRQPLRTTTDSATTLQNDITPHVNFISSSKPASDAFLERIKDETAKDERLSIALNYTANGWPDYKEDC</sequence>
<gene>
    <name evidence="3" type="ORF">RRG08_043145</name>
</gene>
<evidence type="ECO:0000259" key="2">
    <source>
        <dbReference type="PROSITE" id="PS50878"/>
    </source>
</evidence>
<keyword evidence="4" id="KW-1185">Reference proteome</keyword>
<protein>
    <recommendedName>
        <fullName evidence="2">Reverse transcriptase domain-containing protein</fullName>
    </recommendedName>
</protein>
<evidence type="ECO:0000313" key="4">
    <source>
        <dbReference type="Proteomes" id="UP001283361"/>
    </source>
</evidence>